<protein>
    <submittedName>
        <fullName evidence="1">Uncharacterized protein</fullName>
    </submittedName>
</protein>
<reference evidence="1" key="2">
    <citation type="submission" date="2021-04" db="EMBL/GenBank/DDBJ databases">
        <authorList>
            <person name="Podell S."/>
        </authorList>
    </citation>
    <scope>NUCLEOTIDE SEQUENCE</scope>
    <source>
        <strain evidence="1">Hildebrandi</strain>
    </source>
</reference>
<dbReference type="AlphaFoldDB" id="A0A9K3KSK8"/>
<gene>
    <name evidence="1" type="ORF">IV203_011363</name>
</gene>
<dbReference type="Proteomes" id="UP000693970">
    <property type="component" value="Unassembled WGS sequence"/>
</dbReference>
<accession>A0A9K3KSK8</accession>
<comment type="caution">
    <text evidence="1">The sequence shown here is derived from an EMBL/GenBank/DDBJ whole genome shotgun (WGS) entry which is preliminary data.</text>
</comment>
<name>A0A9K3KSK8_9STRA</name>
<keyword evidence="2" id="KW-1185">Reference proteome</keyword>
<evidence type="ECO:0000313" key="1">
    <source>
        <dbReference type="EMBL" id="KAG7348766.1"/>
    </source>
</evidence>
<organism evidence="1 2">
    <name type="scientific">Nitzschia inconspicua</name>
    <dbReference type="NCBI Taxonomy" id="303405"/>
    <lineage>
        <taxon>Eukaryota</taxon>
        <taxon>Sar</taxon>
        <taxon>Stramenopiles</taxon>
        <taxon>Ochrophyta</taxon>
        <taxon>Bacillariophyta</taxon>
        <taxon>Bacillariophyceae</taxon>
        <taxon>Bacillariophycidae</taxon>
        <taxon>Bacillariales</taxon>
        <taxon>Bacillariaceae</taxon>
        <taxon>Nitzschia</taxon>
    </lineage>
</organism>
<proteinExistence type="predicted"/>
<sequence length="136" mass="15427">MNVSLVRLTIRRDVYAVQLTTHVKKQSPESSAMKGHILIPSTVCNGMPYGKKPIIMKKKTSLKSTLSSPSQTSLMEELFTIGDIIDGKVQKADKKEKQYFQVADRQTVEWKKPFFSFYLQDMITKSDTSVLLKGHT</sequence>
<evidence type="ECO:0000313" key="2">
    <source>
        <dbReference type="Proteomes" id="UP000693970"/>
    </source>
</evidence>
<dbReference type="EMBL" id="JAGRRH010000019">
    <property type="protein sequence ID" value="KAG7348766.1"/>
    <property type="molecule type" value="Genomic_DNA"/>
</dbReference>
<reference evidence="1" key="1">
    <citation type="journal article" date="2021" name="Sci. Rep.">
        <title>Diploid genomic architecture of Nitzschia inconspicua, an elite biomass production diatom.</title>
        <authorList>
            <person name="Oliver A."/>
            <person name="Podell S."/>
            <person name="Pinowska A."/>
            <person name="Traller J.C."/>
            <person name="Smith S.R."/>
            <person name="McClure R."/>
            <person name="Beliaev A."/>
            <person name="Bohutskyi P."/>
            <person name="Hill E.A."/>
            <person name="Rabines A."/>
            <person name="Zheng H."/>
            <person name="Allen L.Z."/>
            <person name="Kuo A."/>
            <person name="Grigoriev I.V."/>
            <person name="Allen A.E."/>
            <person name="Hazlebeck D."/>
            <person name="Allen E.E."/>
        </authorList>
    </citation>
    <scope>NUCLEOTIDE SEQUENCE</scope>
    <source>
        <strain evidence="1">Hildebrandi</strain>
    </source>
</reference>